<dbReference type="InterPro" id="IPR012902">
    <property type="entry name" value="N_methyl_site"/>
</dbReference>
<reference evidence="3" key="1">
    <citation type="submission" date="2021-03" db="EMBL/GenBank/DDBJ databases">
        <title>Acinetobacter spp. whole-genome sequenced from Terengganu.</title>
        <authorList>
            <person name="Mohd Rani F."/>
        </authorList>
    </citation>
    <scope>NUCLEOTIDE SEQUENCE</scope>
    <source>
        <strain evidence="3">AC1502</strain>
    </source>
</reference>
<gene>
    <name evidence="3" type="primary">pilV</name>
    <name evidence="3" type="ORF">J5N55_02840</name>
</gene>
<organism evidence="3 4">
    <name type="scientific">Acinetobacter haemolyticus</name>
    <dbReference type="NCBI Taxonomy" id="29430"/>
    <lineage>
        <taxon>Bacteria</taxon>
        <taxon>Pseudomonadati</taxon>
        <taxon>Pseudomonadota</taxon>
        <taxon>Gammaproteobacteria</taxon>
        <taxon>Moraxellales</taxon>
        <taxon>Moraxellaceae</taxon>
        <taxon>Acinetobacter</taxon>
    </lineage>
</organism>
<dbReference type="RefSeq" id="WP_004641261.1">
    <property type="nucleotide sequence ID" value="NZ_BKQF01000005.1"/>
</dbReference>
<protein>
    <submittedName>
        <fullName evidence="3">Type IV pilus modification protein PilV</fullName>
    </submittedName>
</protein>
<comment type="caution">
    <text evidence="3">The sequence shown here is derived from an EMBL/GenBank/DDBJ whole genome shotgun (WGS) entry which is preliminary data.</text>
</comment>
<evidence type="ECO:0000313" key="3">
    <source>
        <dbReference type="EMBL" id="MBO3657024.1"/>
    </source>
</evidence>
<dbReference type="AlphaFoldDB" id="A0AAW4J3W1"/>
<feature type="transmembrane region" description="Helical" evidence="1">
    <location>
        <begin position="12"/>
        <end position="31"/>
    </location>
</feature>
<sequence length="162" mass="17058">MKYNNQKGVGLVEVLVALFLLAVAVLGFAALQLRAVDASLEASKQVLALTIARDLAERMRANPQAVRDGAYVVGAVSVPTSEVVATVGDAASIAKQDLNIAALNAKNNGMNLSISECPTGAARQCIYVAWEETSLSGNRGIETCIKDGVYVKGSHCLFLEAY</sequence>
<accession>A0AAW4J3W1</accession>
<evidence type="ECO:0000259" key="2">
    <source>
        <dbReference type="Pfam" id="PF22150"/>
    </source>
</evidence>
<dbReference type="Proteomes" id="UP000670925">
    <property type="component" value="Unassembled WGS sequence"/>
</dbReference>
<keyword evidence="1" id="KW-0812">Transmembrane</keyword>
<dbReference type="Pfam" id="PF22150">
    <property type="entry name" value="Tt1218-like"/>
    <property type="match status" value="1"/>
</dbReference>
<dbReference type="InterPro" id="IPR013362">
    <property type="entry name" value="Pilus_4_PilV"/>
</dbReference>
<keyword evidence="1" id="KW-0472">Membrane</keyword>
<evidence type="ECO:0000313" key="4">
    <source>
        <dbReference type="Proteomes" id="UP000670925"/>
    </source>
</evidence>
<dbReference type="EMBL" id="JAGFOT010000002">
    <property type="protein sequence ID" value="MBO3657024.1"/>
    <property type="molecule type" value="Genomic_DNA"/>
</dbReference>
<keyword evidence="1" id="KW-1133">Transmembrane helix</keyword>
<evidence type="ECO:0000256" key="1">
    <source>
        <dbReference type="SAM" id="Phobius"/>
    </source>
</evidence>
<dbReference type="Pfam" id="PF07963">
    <property type="entry name" value="N_methyl"/>
    <property type="match status" value="1"/>
</dbReference>
<name>A0AAW4J3W1_ACIHA</name>
<proteinExistence type="predicted"/>
<dbReference type="NCBIfam" id="TIGR02523">
    <property type="entry name" value="type_IV_pilV"/>
    <property type="match status" value="1"/>
</dbReference>
<feature type="domain" description="Type IV pilin Tt1218-like" evidence="2">
    <location>
        <begin position="30"/>
        <end position="67"/>
    </location>
</feature>
<dbReference type="InterPro" id="IPR054402">
    <property type="entry name" value="Tt1218-like_dom"/>
</dbReference>